<dbReference type="GO" id="GO:0016787">
    <property type="term" value="F:hydrolase activity"/>
    <property type="evidence" value="ECO:0007669"/>
    <property type="project" value="UniProtKB-KW"/>
</dbReference>
<dbReference type="InterPro" id="IPR000073">
    <property type="entry name" value="AB_hydrolase_1"/>
</dbReference>
<sequence length="275" mass="29373">MNIELHGKTAFAYTGGKLFDPARPCVVLIHGALNDHSVWGLQSRYLAHHGWSVLAVDLPGHGRSAGPALPDVQACARWVVDWLDALGAPRAALVGHSMGSLIALEAAAALGERATHLGLVGTAYPMKVSPALLETAARDPWRAIDMVNAFSHSTLAPKPAAPGPGSWVPGASRALMRRLQTLYAQREGGANLFLHDFQVCDRYEGAWEAAARVKCPVQLILGRKDQMTSPKAAAELRERLHATVAWIEAGHSLMAEAPDDVLNALKALLSSRTPS</sequence>
<dbReference type="PRINTS" id="PR00412">
    <property type="entry name" value="EPOXHYDRLASE"/>
</dbReference>
<dbReference type="PANTHER" id="PTHR43798">
    <property type="entry name" value="MONOACYLGLYCEROL LIPASE"/>
    <property type="match status" value="1"/>
</dbReference>
<dbReference type="SUPFAM" id="SSF53474">
    <property type="entry name" value="alpha/beta-Hydrolases"/>
    <property type="match status" value="1"/>
</dbReference>
<evidence type="ECO:0000313" key="2">
    <source>
        <dbReference type="EMBL" id="UZD53962.1"/>
    </source>
</evidence>
<dbReference type="InterPro" id="IPR050266">
    <property type="entry name" value="AB_hydrolase_sf"/>
</dbReference>
<dbReference type="RefSeq" id="WP_264891531.1">
    <property type="nucleotide sequence ID" value="NZ_CP110257.1"/>
</dbReference>
<dbReference type="Gene3D" id="3.40.50.1820">
    <property type="entry name" value="alpha/beta hydrolase"/>
    <property type="match status" value="1"/>
</dbReference>
<dbReference type="Proteomes" id="UP001163266">
    <property type="component" value="Chromosome"/>
</dbReference>
<keyword evidence="2" id="KW-0378">Hydrolase</keyword>
<proteinExistence type="predicted"/>
<evidence type="ECO:0000313" key="3">
    <source>
        <dbReference type="Proteomes" id="UP001163266"/>
    </source>
</evidence>
<name>A0ABY6MQF1_9BURK</name>
<dbReference type="InterPro" id="IPR000639">
    <property type="entry name" value="Epox_hydrolase-like"/>
</dbReference>
<dbReference type="InterPro" id="IPR029058">
    <property type="entry name" value="AB_hydrolase_fold"/>
</dbReference>
<reference evidence="2" key="1">
    <citation type="submission" date="2022-10" db="EMBL/GenBank/DDBJ databases">
        <title>Complete genome sequence of Schlegelella aquatica LMG 23380.</title>
        <authorList>
            <person name="Musilova J."/>
            <person name="Kourilova X."/>
            <person name="Bezdicek M."/>
            <person name="Hermankova K."/>
            <person name="Obruca S."/>
            <person name="Sedlar K."/>
        </authorList>
    </citation>
    <scope>NUCLEOTIDE SEQUENCE</scope>
    <source>
        <strain evidence="2">LMG 23380</strain>
    </source>
</reference>
<organism evidence="2 3">
    <name type="scientific">Caldimonas aquatica</name>
    <dbReference type="NCBI Taxonomy" id="376175"/>
    <lineage>
        <taxon>Bacteria</taxon>
        <taxon>Pseudomonadati</taxon>
        <taxon>Pseudomonadota</taxon>
        <taxon>Betaproteobacteria</taxon>
        <taxon>Burkholderiales</taxon>
        <taxon>Sphaerotilaceae</taxon>
        <taxon>Caldimonas</taxon>
    </lineage>
</organism>
<dbReference type="Pfam" id="PF00561">
    <property type="entry name" value="Abhydrolase_1"/>
    <property type="match status" value="1"/>
</dbReference>
<dbReference type="EMBL" id="CP110257">
    <property type="protein sequence ID" value="UZD53962.1"/>
    <property type="molecule type" value="Genomic_DNA"/>
</dbReference>
<gene>
    <name evidence="2" type="ORF">OMP39_09740</name>
</gene>
<dbReference type="PANTHER" id="PTHR43798:SF33">
    <property type="entry name" value="HYDROLASE, PUTATIVE (AFU_ORTHOLOGUE AFUA_2G14860)-RELATED"/>
    <property type="match status" value="1"/>
</dbReference>
<keyword evidence="3" id="KW-1185">Reference proteome</keyword>
<protein>
    <submittedName>
        <fullName evidence="2">Alpha/beta hydrolase</fullName>
    </submittedName>
</protein>
<dbReference type="PRINTS" id="PR00111">
    <property type="entry name" value="ABHYDROLASE"/>
</dbReference>
<accession>A0ABY6MQF1</accession>
<feature type="domain" description="AB hydrolase-1" evidence="1">
    <location>
        <begin position="24"/>
        <end position="257"/>
    </location>
</feature>
<evidence type="ECO:0000259" key="1">
    <source>
        <dbReference type="Pfam" id="PF00561"/>
    </source>
</evidence>